<organism evidence="1 2">
    <name type="scientific">Kribbella aluminosa</name>
    <dbReference type="NCBI Taxonomy" id="416017"/>
    <lineage>
        <taxon>Bacteria</taxon>
        <taxon>Bacillati</taxon>
        <taxon>Actinomycetota</taxon>
        <taxon>Actinomycetes</taxon>
        <taxon>Propionibacteriales</taxon>
        <taxon>Kribbellaceae</taxon>
        <taxon>Kribbella</taxon>
    </lineage>
</organism>
<evidence type="ECO:0000313" key="2">
    <source>
        <dbReference type="Proteomes" id="UP000755585"/>
    </source>
</evidence>
<dbReference type="Proteomes" id="UP000755585">
    <property type="component" value="Unassembled WGS sequence"/>
</dbReference>
<proteinExistence type="predicted"/>
<reference evidence="1 2" key="1">
    <citation type="submission" date="2021-03" db="EMBL/GenBank/DDBJ databases">
        <title>Sequencing the genomes of 1000 actinobacteria strains.</title>
        <authorList>
            <person name="Klenk H.-P."/>
        </authorList>
    </citation>
    <scope>NUCLEOTIDE SEQUENCE [LARGE SCALE GENOMIC DNA]</scope>
    <source>
        <strain evidence="1 2">DSM 18824</strain>
    </source>
</reference>
<name>A0ABS4UM99_9ACTN</name>
<dbReference type="EMBL" id="JAGINT010000001">
    <property type="protein sequence ID" value="MBP2352761.1"/>
    <property type="molecule type" value="Genomic_DNA"/>
</dbReference>
<sequence>MAKYPGSMQHDAMSISADYVAFREWLAAALG</sequence>
<comment type="caution">
    <text evidence="1">The sequence shown here is derived from an EMBL/GenBank/DDBJ whole genome shotgun (WGS) entry which is preliminary data.</text>
</comment>
<gene>
    <name evidence="1" type="ORF">JOF29_003844</name>
</gene>
<keyword evidence="2" id="KW-1185">Reference proteome</keyword>
<protein>
    <submittedName>
        <fullName evidence="1">Uncharacterized protein</fullName>
    </submittedName>
</protein>
<evidence type="ECO:0000313" key="1">
    <source>
        <dbReference type="EMBL" id="MBP2352761.1"/>
    </source>
</evidence>
<accession>A0ABS4UM99</accession>